<dbReference type="Pfam" id="PF00126">
    <property type="entry name" value="HTH_1"/>
    <property type="match status" value="1"/>
</dbReference>
<protein>
    <submittedName>
        <fullName evidence="6">Putative HTH-type transcriptional regulator/MT2039</fullName>
    </submittedName>
</protein>
<dbReference type="Gene3D" id="3.40.190.290">
    <property type="match status" value="1"/>
</dbReference>
<keyword evidence="4" id="KW-0804">Transcription</keyword>
<dbReference type="RefSeq" id="WP_099244339.1">
    <property type="nucleotide sequence ID" value="NZ_FXXP01000001.1"/>
</dbReference>
<reference evidence="7" key="1">
    <citation type="submission" date="2017-05" db="EMBL/GenBank/DDBJ databases">
        <authorList>
            <person name="Rodrigo-Torres L."/>
            <person name="Arahal R. D."/>
            <person name="Lucena T."/>
        </authorList>
    </citation>
    <scope>NUCLEOTIDE SEQUENCE [LARGE SCALE GENOMIC DNA]</scope>
    <source>
        <strain evidence="7">CECT 8649</strain>
    </source>
</reference>
<dbReference type="GO" id="GO:0003677">
    <property type="term" value="F:DNA binding"/>
    <property type="evidence" value="ECO:0007669"/>
    <property type="project" value="UniProtKB-KW"/>
</dbReference>
<dbReference type="PROSITE" id="PS50931">
    <property type="entry name" value="HTH_LYSR"/>
    <property type="match status" value="1"/>
</dbReference>
<dbReference type="InterPro" id="IPR036390">
    <property type="entry name" value="WH_DNA-bd_sf"/>
</dbReference>
<keyword evidence="7" id="KW-1185">Reference proteome</keyword>
<dbReference type="Pfam" id="PF03466">
    <property type="entry name" value="LysR_substrate"/>
    <property type="match status" value="1"/>
</dbReference>
<dbReference type="InterPro" id="IPR017685">
    <property type="entry name" value="ArgP"/>
</dbReference>
<dbReference type="NCBIfam" id="NF009888">
    <property type="entry name" value="PRK13348.1"/>
    <property type="match status" value="1"/>
</dbReference>
<dbReference type="SUPFAM" id="SSF46785">
    <property type="entry name" value="Winged helix' DNA-binding domain"/>
    <property type="match status" value="1"/>
</dbReference>
<keyword evidence="2" id="KW-0805">Transcription regulation</keyword>
<dbReference type="InterPro" id="IPR036388">
    <property type="entry name" value="WH-like_DNA-bd_sf"/>
</dbReference>
<dbReference type="NCBIfam" id="TIGR03298">
    <property type="entry name" value="argP"/>
    <property type="match status" value="1"/>
</dbReference>
<evidence type="ECO:0000256" key="3">
    <source>
        <dbReference type="ARBA" id="ARBA00023125"/>
    </source>
</evidence>
<dbReference type="SUPFAM" id="SSF53850">
    <property type="entry name" value="Periplasmic binding protein-like II"/>
    <property type="match status" value="1"/>
</dbReference>
<evidence type="ECO:0000313" key="6">
    <source>
        <dbReference type="EMBL" id="SMX27864.1"/>
    </source>
</evidence>
<accession>A0A238JCD1</accession>
<gene>
    <name evidence="6" type="ORF">TRP8649_01974</name>
</gene>
<evidence type="ECO:0000256" key="1">
    <source>
        <dbReference type="ARBA" id="ARBA00009437"/>
    </source>
</evidence>
<name>A0A238JCD1_9RHOB</name>
<dbReference type="Proteomes" id="UP000225972">
    <property type="component" value="Unassembled WGS sequence"/>
</dbReference>
<dbReference type="InterPro" id="IPR005119">
    <property type="entry name" value="LysR_subst-bd"/>
</dbReference>
<evidence type="ECO:0000256" key="4">
    <source>
        <dbReference type="ARBA" id="ARBA00023163"/>
    </source>
</evidence>
<dbReference type="OrthoDB" id="3252676at2"/>
<dbReference type="InterPro" id="IPR050176">
    <property type="entry name" value="LTTR"/>
</dbReference>
<evidence type="ECO:0000313" key="7">
    <source>
        <dbReference type="Proteomes" id="UP000225972"/>
    </source>
</evidence>
<organism evidence="6 7">
    <name type="scientific">Pelagimonas phthalicica</name>
    <dbReference type="NCBI Taxonomy" id="1037362"/>
    <lineage>
        <taxon>Bacteria</taxon>
        <taxon>Pseudomonadati</taxon>
        <taxon>Pseudomonadota</taxon>
        <taxon>Alphaproteobacteria</taxon>
        <taxon>Rhodobacterales</taxon>
        <taxon>Roseobacteraceae</taxon>
        <taxon>Pelagimonas</taxon>
    </lineage>
</organism>
<feature type="domain" description="HTH lysR-type" evidence="5">
    <location>
        <begin position="3"/>
        <end position="59"/>
    </location>
</feature>
<evidence type="ECO:0000259" key="5">
    <source>
        <dbReference type="PROSITE" id="PS50931"/>
    </source>
</evidence>
<dbReference type="PANTHER" id="PTHR30579">
    <property type="entry name" value="TRANSCRIPTIONAL REGULATOR"/>
    <property type="match status" value="1"/>
</dbReference>
<dbReference type="PRINTS" id="PR00039">
    <property type="entry name" value="HTHLYSR"/>
</dbReference>
<dbReference type="GO" id="GO:0003700">
    <property type="term" value="F:DNA-binding transcription factor activity"/>
    <property type="evidence" value="ECO:0007669"/>
    <property type="project" value="InterPro"/>
</dbReference>
<dbReference type="AlphaFoldDB" id="A0A238JCD1"/>
<sequence length="304" mass="32920">MQFDPNHLAALASVLRHGSFDAAANALHVTPSAISQRIKALEERVGTTLVNRATPCTGTPHGLRIAKHAEDIGLLETALTRDLKLDGSDVQRHLRIAINADSLATWFVPAMANLPEMLFDLEIDDQDHSADWLKRGAVSAAITTTPSIPGCDAFPLGSLRYVATCSPEFHAQWFTKGTDPAALNAAPCLVFNAKDGLQRNWMAAQGAPRAAPPSHYLPSTQAFVDAAIAGLGWGMNPELLVWRALRRQRLVTLNETATWDVPLIWQVSRILAPALKPVTDAVIKTAKATLVQSDSPERDPVPNR</sequence>
<dbReference type="EMBL" id="FXXP01000001">
    <property type="protein sequence ID" value="SMX27864.1"/>
    <property type="molecule type" value="Genomic_DNA"/>
</dbReference>
<proteinExistence type="inferred from homology"/>
<dbReference type="InterPro" id="IPR000847">
    <property type="entry name" value="LysR_HTH_N"/>
</dbReference>
<dbReference type="NCBIfam" id="NF002964">
    <property type="entry name" value="PRK03635.1"/>
    <property type="match status" value="1"/>
</dbReference>
<dbReference type="PANTHER" id="PTHR30579:SF2">
    <property type="entry name" value="HTH-TYPE TRANSCRIPTIONAL REGULATOR ARGP"/>
    <property type="match status" value="1"/>
</dbReference>
<comment type="similarity">
    <text evidence="1">Belongs to the LysR transcriptional regulatory family.</text>
</comment>
<keyword evidence="3" id="KW-0238">DNA-binding</keyword>
<dbReference type="Gene3D" id="1.10.10.10">
    <property type="entry name" value="Winged helix-like DNA-binding domain superfamily/Winged helix DNA-binding domain"/>
    <property type="match status" value="1"/>
</dbReference>
<evidence type="ECO:0000256" key="2">
    <source>
        <dbReference type="ARBA" id="ARBA00023015"/>
    </source>
</evidence>